<dbReference type="EMBL" id="CAJOBF010012651">
    <property type="protein sequence ID" value="CAF4321069.1"/>
    <property type="molecule type" value="Genomic_DNA"/>
</dbReference>
<proteinExistence type="predicted"/>
<evidence type="ECO:0000313" key="2">
    <source>
        <dbReference type="Proteomes" id="UP000663842"/>
    </source>
</evidence>
<dbReference type="AlphaFoldDB" id="A0A820JAW6"/>
<gene>
    <name evidence="1" type="ORF">UXM345_LOCUS34472</name>
</gene>
<feature type="non-terminal residue" evidence="1">
    <location>
        <position position="1"/>
    </location>
</feature>
<reference evidence="1" key="1">
    <citation type="submission" date="2021-02" db="EMBL/GenBank/DDBJ databases">
        <authorList>
            <person name="Nowell W R."/>
        </authorList>
    </citation>
    <scope>NUCLEOTIDE SEQUENCE</scope>
</reference>
<evidence type="ECO:0000313" key="1">
    <source>
        <dbReference type="EMBL" id="CAF4321069.1"/>
    </source>
</evidence>
<name>A0A820JAW6_9BILA</name>
<sequence length="95" mass="10930">SYSTSERMRKIYLIIYELTCGDSLQNHPNATDTIIVLIEQNNILLNNNTALHQQVQQLVLRLNQQPVKSDRQLQGTLSNNTLTAELHEVKKKFLI</sequence>
<organism evidence="1 2">
    <name type="scientific">Rotaria magnacalcarata</name>
    <dbReference type="NCBI Taxonomy" id="392030"/>
    <lineage>
        <taxon>Eukaryota</taxon>
        <taxon>Metazoa</taxon>
        <taxon>Spiralia</taxon>
        <taxon>Gnathifera</taxon>
        <taxon>Rotifera</taxon>
        <taxon>Eurotatoria</taxon>
        <taxon>Bdelloidea</taxon>
        <taxon>Philodinida</taxon>
        <taxon>Philodinidae</taxon>
        <taxon>Rotaria</taxon>
    </lineage>
</organism>
<accession>A0A820JAW6</accession>
<dbReference type="Proteomes" id="UP000663842">
    <property type="component" value="Unassembled WGS sequence"/>
</dbReference>
<comment type="caution">
    <text evidence="1">The sequence shown here is derived from an EMBL/GenBank/DDBJ whole genome shotgun (WGS) entry which is preliminary data.</text>
</comment>
<protein>
    <submittedName>
        <fullName evidence="1">Uncharacterized protein</fullName>
    </submittedName>
</protein>